<accession>A0A161MDV3</accession>
<evidence type="ECO:0000256" key="4">
    <source>
        <dbReference type="RuleBase" id="RU003690"/>
    </source>
</evidence>
<dbReference type="Gene3D" id="3.20.20.80">
    <property type="entry name" value="Glycosidases"/>
    <property type="match status" value="1"/>
</dbReference>
<reference evidence="6" key="1">
    <citation type="submission" date="2016-04" db="EMBL/GenBank/DDBJ databases">
        <authorList>
            <person name="Calderon-Fernandez G.M.Sr."/>
        </authorList>
    </citation>
    <scope>NUCLEOTIDE SEQUENCE</scope>
    <source>
        <strain evidence="6">Int1</strain>
        <tissue evidence="6">Integument</tissue>
    </source>
</reference>
<dbReference type="InterPro" id="IPR001360">
    <property type="entry name" value="Glyco_hydro_1"/>
</dbReference>
<dbReference type="AlphaFoldDB" id="A0A161MDV3"/>
<evidence type="ECO:0000256" key="2">
    <source>
        <dbReference type="ARBA" id="ARBA00022801"/>
    </source>
</evidence>
<evidence type="ECO:0000256" key="1">
    <source>
        <dbReference type="ARBA" id="ARBA00010838"/>
    </source>
</evidence>
<dbReference type="SUPFAM" id="SSF51445">
    <property type="entry name" value="(Trans)glycosidases"/>
    <property type="match status" value="1"/>
</dbReference>
<dbReference type="PANTHER" id="PTHR10353">
    <property type="entry name" value="GLYCOSYL HYDROLASE"/>
    <property type="match status" value="1"/>
</dbReference>
<sequence>EGDYPAVMKENIDKNSAQEGRNESRLPRFTKDQIEFVKGTYDFFSLNYYTSSTCKPGCNGANPSWERDTAAISDCNPECPSDDKYFIPEGLTALLNWMKHEYNNPLVYISENGYPSTYELNDGRRIKYINDHLVALLKSIKEGAKIMGYSAWSLLDSFELT</sequence>
<comment type="similarity">
    <text evidence="1 4">Belongs to the glycosyl hydrolase 1 family.</text>
</comment>
<dbReference type="Pfam" id="PF00232">
    <property type="entry name" value="Glyco_hydro_1"/>
    <property type="match status" value="1"/>
</dbReference>
<feature type="non-terminal residue" evidence="6">
    <location>
        <position position="1"/>
    </location>
</feature>
<dbReference type="GO" id="GO:0008422">
    <property type="term" value="F:beta-glucosidase activity"/>
    <property type="evidence" value="ECO:0007669"/>
    <property type="project" value="TreeGrafter"/>
</dbReference>
<evidence type="ECO:0000256" key="5">
    <source>
        <dbReference type="SAM" id="MobiDB-lite"/>
    </source>
</evidence>
<feature type="non-terminal residue" evidence="6">
    <location>
        <position position="161"/>
    </location>
</feature>
<protein>
    <submittedName>
        <fullName evidence="6">Beta-glucosidase</fullName>
    </submittedName>
</protein>
<feature type="region of interest" description="Disordered" evidence="5">
    <location>
        <begin position="1"/>
        <end position="25"/>
    </location>
</feature>
<keyword evidence="2" id="KW-0378">Hydrolase</keyword>
<dbReference type="PRINTS" id="PR00131">
    <property type="entry name" value="GLHYDRLASE1"/>
</dbReference>
<dbReference type="GO" id="GO:0005975">
    <property type="term" value="P:carbohydrate metabolic process"/>
    <property type="evidence" value="ECO:0007669"/>
    <property type="project" value="InterPro"/>
</dbReference>
<dbReference type="PANTHER" id="PTHR10353:SF36">
    <property type="entry name" value="LP05116P"/>
    <property type="match status" value="1"/>
</dbReference>
<name>A0A161MDV3_TRIIF</name>
<evidence type="ECO:0000313" key="6">
    <source>
        <dbReference type="EMBL" id="JAR98445.1"/>
    </source>
</evidence>
<evidence type="ECO:0000256" key="3">
    <source>
        <dbReference type="ARBA" id="ARBA00023295"/>
    </source>
</evidence>
<proteinExistence type="inferred from homology"/>
<organism evidence="6">
    <name type="scientific">Triatoma infestans</name>
    <name type="common">Assassin bug</name>
    <dbReference type="NCBI Taxonomy" id="30076"/>
    <lineage>
        <taxon>Eukaryota</taxon>
        <taxon>Metazoa</taxon>
        <taxon>Ecdysozoa</taxon>
        <taxon>Arthropoda</taxon>
        <taxon>Hexapoda</taxon>
        <taxon>Insecta</taxon>
        <taxon>Pterygota</taxon>
        <taxon>Neoptera</taxon>
        <taxon>Paraneoptera</taxon>
        <taxon>Hemiptera</taxon>
        <taxon>Heteroptera</taxon>
        <taxon>Panheteroptera</taxon>
        <taxon>Cimicomorpha</taxon>
        <taxon>Reduviidae</taxon>
        <taxon>Triatominae</taxon>
        <taxon>Triatoma</taxon>
    </lineage>
</organism>
<dbReference type="InterPro" id="IPR017853">
    <property type="entry name" value="GH"/>
</dbReference>
<keyword evidence="3" id="KW-0326">Glycosidase</keyword>
<dbReference type="EMBL" id="GEMB01004853">
    <property type="protein sequence ID" value="JAR98445.1"/>
    <property type="molecule type" value="Transcribed_RNA"/>
</dbReference>
<reference evidence="6" key="2">
    <citation type="journal article" date="2017" name="J. Med. Entomol.">
        <title>Transcriptome Analysis of the Triatoma infestans (Hemiptera: Reduviidae) Integument.</title>
        <authorList>
            <person name="Calderon-Fernandez G.M."/>
            <person name="Moriconi D.E."/>
            <person name="Dulbecco A.B."/>
            <person name="Juarez M.P."/>
        </authorList>
    </citation>
    <scope>NUCLEOTIDE SEQUENCE</scope>
    <source>
        <strain evidence="6">Int1</strain>
        <tissue evidence="6">Integument</tissue>
    </source>
</reference>